<reference evidence="8" key="5">
    <citation type="submission" date="2018-04" db="UniProtKB">
        <authorList>
            <consortium name="EnsemblFungi"/>
        </authorList>
    </citation>
    <scope>IDENTIFICATION</scope>
    <source>
        <strain evidence="8">R3-111a-1</strain>
    </source>
</reference>
<gene>
    <name evidence="8" type="primary">20353626</name>
    <name evidence="7" type="ORF">GGTG_13168</name>
</gene>
<reference evidence="9" key="1">
    <citation type="submission" date="2010-07" db="EMBL/GenBank/DDBJ databases">
        <title>The genome sequence of Gaeumannomyces graminis var. tritici strain R3-111a-1.</title>
        <authorList>
            <consortium name="The Broad Institute Genome Sequencing Platform"/>
            <person name="Ma L.-J."/>
            <person name="Dead R."/>
            <person name="Young S."/>
            <person name="Zeng Q."/>
            <person name="Koehrsen M."/>
            <person name="Alvarado L."/>
            <person name="Berlin A."/>
            <person name="Chapman S.B."/>
            <person name="Chen Z."/>
            <person name="Freedman E."/>
            <person name="Gellesch M."/>
            <person name="Goldberg J."/>
            <person name="Griggs A."/>
            <person name="Gujja S."/>
            <person name="Heilman E.R."/>
            <person name="Heiman D."/>
            <person name="Hepburn T."/>
            <person name="Howarth C."/>
            <person name="Jen D."/>
            <person name="Larson L."/>
            <person name="Mehta T."/>
            <person name="Neiman D."/>
            <person name="Pearson M."/>
            <person name="Roberts A."/>
            <person name="Saif S."/>
            <person name="Shea T."/>
            <person name="Shenoy N."/>
            <person name="Sisk P."/>
            <person name="Stolte C."/>
            <person name="Sykes S."/>
            <person name="Walk T."/>
            <person name="White J."/>
            <person name="Yandava C."/>
            <person name="Haas B."/>
            <person name="Nusbaum C."/>
            <person name="Birren B."/>
        </authorList>
    </citation>
    <scope>NUCLEOTIDE SEQUENCE [LARGE SCALE GENOMIC DNA]</scope>
    <source>
        <strain evidence="9">R3-111a-1</strain>
    </source>
</reference>
<reference evidence="7" key="3">
    <citation type="submission" date="2010-09" db="EMBL/GenBank/DDBJ databases">
        <title>Annotation of Gaeumannomyces graminis var. tritici R3-111a-1.</title>
        <authorList>
            <consortium name="The Broad Institute Genome Sequencing Platform"/>
            <person name="Ma L.-J."/>
            <person name="Dead R."/>
            <person name="Young S.K."/>
            <person name="Zeng Q."/>
            <person name="Gargeya S."/>
            <person name="Fitzgerald M."/>
            <person name="Haas B."/>
            <person name="Abouelleil A."/>
            <person name="Alvarado L."/>
            <person name="Arachchi H.M."/>
            <person name="Berlin A."/>
            <person name="Brown A."/>
            <person name="Chapman S.B."/>
            <person name="Chen Z."/>
            <person name="Dunbar C."/>
            <person name="Freedman E."/>
            <person name="Gearin G."/>
            <person name="Gellesch M."/>
            <person name="Goldberg J."/>
            <person name="Griggs A."/>
            <person name="Gujja S."/>
            <person name="Heiman D."/>
            <person name="Howarth C."/>
            <person name="Larson L."/>
            <person name="Lui A."/>
            <person name="MacDonald P.J.P."/>
            <person name="Mehta T."/>
            <person name="Montmayeur A."/>
            <person name="Murphy C."/>
            <person name="Neiman D."/>
            <person name="Pearson M."/>
            <person name="Priest M."/>
            <person name="Roberts A."/>
            <person name="Saif S."/>
            <person name="Shea T."/>
            <person name="Shenoy N."/>
            <person name="Sisk P."/>
            <person name="Stolte C."/>
            <person name="Sykes S."/>
            <person name="Yandava C."/>
            <person name="Wortman J."/>
            <person name="Nusbaum C."/>
            <person name="Birren B."/>
        </authorList>
    </citation>
    <scope>NUCLEOTIDE SEQUENCE</scope>
    <source>
        <strain evidence="7">R3-111a-1</strain>
    </source>
</reference>
<protein>
    <recommendedName>
        <fullName evidence="6">MARVEL domain-containing protein</fullName>
    </recommendedName>
</protein>
<dbReference type="InterPro" id="IPR008253">
    <property type="entry name" value="Marvel"/>
</dbReference>
<evidence type="ECO:0000313" key="7">
    <source>
        <dbReference type="EMBL" id="EJT69550.1"/>
    </source>
</evidence>
<feature type="transmembrane region" description="Helical" evidence="5">
    <location>
        <begin position="120"/>
        <end position="138"/>
    </location>
</feature>
<proteinExistence type="predicted"/>
<dbReference type="Proteomes" id="UP000006039">
    <property type="component" value="Unassembled WGS sequence"/>
</dbReference>
<evidence type="ECO:0000256" key="4">
    <source>
        <dbReference type="ARBA" id="ARBA00023136"/>
    </source>
</evidence>
<keyword evidence="3 5" id="KW-1133">Transmembrane helix</keyword>
<dbReference type="OrthoDB" id="20872at2759"/>
<comment type="subcellular location">
    <subcellularLocation>
        <location evidence="1">Membrane</location>
        <topology evidence="1">Multi-pass membrane protein</topology>
    </subcellularLocation>
</comment>
<dbReference type="AlphaFoldDB" id="J3PI38"/>
<dbReference type="STRING" id="644352.J3PI38"/>
<evidence type="ECO:0000313" key="8">
    <source>
        <dbReference type="EnsemblFungi" id="EJT69550"/>
    </source>
</evidence>
<sequence>MVHSRGAGILTPLLLVSNLIIIVSSLIVLGITAWFIDLLKSSGGRHLTYLIVVATLTLLVYPVALLLSRSDARRGFLHPLNLVFSYLWLAAFVVATDGYADTMCLGAVSGPFGRCAYKHTVMAFSFLAFFFSAINVLADGHATTRAVGDPVVGSKHRHSADNRGAVV</sequence>
<evidence type="ECO:0000259" key="6">
    <source>
        <dbReference type="Pfam" id="PF01284"/>
    </source>
</evidence>
<dbReference type="EMBL" id="GL385404">
    <property type="protein sequence ID" value="EJT69550.1"/>
    <property type="molecule type" value="Genomic_DNA"/>
</dbReference>
<feature type="domain" description="MARVEL" evidence="6">
    <location>
        <begin position="19"/>
        <end position="136"/>
    </location>
</feature>
<evidence type="ECO:0000313" key="9">
    <source>
        <dbReference type="Proteomes" id="UP000006039"/>
    </source>
</evidence>
<evidence type="ECO:0000256" key="3">
    <source>
        <dbReference type="ARBA" id="ARBA00022989"/>
    </source>
</evidence>
<evidence type="ECO:0000256" key="5">
    <source>
        <dbReference type="SAM" id="Phobius"/>
    </source>
</evidence>
<dbReference type="VEuPathDB" id="FungiDB:GGTG_13168"/>
<dbReference type="HOGENOM" id="CLU_099909_1_0_1"/>
<dbReference type="PANTHER" id="PTHR39608">
    <property type="entry name" value="INTEGRAL MEMBRANE PROTEIN (AFU_ORTHOLOGUE AFUA_5G08640)"/>
    <property type="match status" value="1"/>
</dbReference>
<dbReference type="GO" id="GO:0016020">
    <property type="term" value="C:membrane"/>
    <property type="evidence" value="ECO:0007669"/>
    <property type="project" value="UniProtKB-SubCell"/>
</dbReference>
<feature type="transmembrane region" description="Helical" evidence="5">
    <location>
        <begin position="48"/>
        <end position="68"/>
    </location>
</feature>
<feature type="transmembrane region" description="Helical" evidence="5">
    <location>
        <begin position="80"/>
        <end position="100"/>
    </location>
</feature>
<dbReference type="eggNOG" id="ENOG502STK7">
    <property type="taxonomic scope" value="Eukaryota"/>
</dbReference>
<keyword evidence="9" id="KW-1185">Reference proteome</keyword>
<reference evidence="7" key="2">
    <citation type="submission" date="2010-07" db="EMBL/GenBank/DDBJ databases">
        <authorList>
            <consortium name="The Broad Institute Genome Sequencing Platform"/>
            <consortium name="Broad Institute Genome Sequencing Center for Infectious Disease"/>
            <person name="Ma L.-J."/>
            <person name="Dead R."/>
            <person name="Young S."/>
            <person name="Zeng Q."/>
            <person name="Koehrsen M."/>
            <person name="Alvarado L."/>
            <person name="Berlin A."/>
            <person name="Chapman S.B."/>
            <person name="Chen Z."/>
            <person name="Freedman E."/>
            <person name="Gellesch M."/>
            <person name="Goldberg J."/>
            <person name="Griggs A."/>
            <person name="Gujja S."/>
            <person name="Heilman E.R."/>
            <person name="Heiman D."/>
            <person name="Hepburn T."/>
            <person name="Howarth C."/>
            <person name="Jen D."/>
            <person name="Larson L."/>
            <person name="Mehta T."/>
            <person name="Neiman D."/>
            <person name="Pearson M."/>
            <person name="Roberts A."/>
            <person name="Saif S."/>
            <person name="Shea T."/>
            <person name="Shenoy N."/>
            <person name="Sisk P."/>
            <person name="Stolte C."/>
            <person name="Sykes S."/>
            <person name="Walk T."/>
            <person name="White J."/>
            <person name="Yandava C."/>
            <person name="Haas B."/>
            <person name="Nusbaum C."/>
            <person name="Birren B."/>
        </authorList>
    </citation>
    <scope>NUCLEOTIDE SEQUENCE</scope>
    <source>
        <strain evidence="7">R3-111a-1</strain>
    </source>
</reference>
<keyword evidence="2 5" id="KW-0812">Transmembrane</keyword>
<dbReference type="RefSeq" id="XP_009229335.1">
    <property type="nucleotide sequence ID" value="XM_009231071.1"/>
</dbReference>
<evidence type="ECO:0000256" key="2">
    <source>
        <dbReference type="ARBA" id="ARBA00022692"/>
    </source>
</evidence>
<feature type="transmembrane region" description="Helical" evidence="5">
    <location>
        <begin position="12"/>
        <end position="36"/>
    </location>
</feature>
<dbReference type="EnsemblFungi" id="EJT69550">
    <property type="protein sequence ID" value="EJT69550"/>
    <property type="gene ID" value="GGTG_13168"/>
</dbReference>
<dbReference type="GeneID" id="20353626"/>
<reference evidence="8" key="4">
    <citation type="journal article" date="2015" name="G3 (Bethesda)">
        <title>Genome sequences of three phytopathogenic species of the Magnaporthaceae family of fungi.</title>
        <authorList>
            <person name="Okagaki L.H."/>
            <person name="Nunes C.C."/>
            <person name="Sailsbery J."/>
            <person name="Clay B."/>
            <person name="Brown D."/>
            <person name="John T."/>
            <person name="Oh Y."/>
            <person name="Young N."/>
            <person name="Fitzgerald M."/>
            <person name="Haas B.J."/>
            <person name="Zeng Q."/>
            <person name="Young S."/>
            <person name="Adiconis X."/>
            <person name="Fan L."/>
            <person name="Levin J.Z."/>
            <person name="Mitchell T.K."/>
            <person name="Okubara P.A."/>
            <person name="Farman M.L."/>
            <person name="Kohn L.M."/>
            <person name="Birren B."/>
            <person name="Ma L.-J."/>
            <person name="Dean R.A."/>
        </authorList>
    </citation>
    <scope>NUCLEOTIDE SEQUENCE</scope>
    <source>
        <strain evidence="8">R3-111a-1</strain>
    </source>
</reference>
<organism evidence="7">
    <name type="scientific">Gaeumannomyces tritici (strain R3-111a-1)</name>
    <name type="common">Wheat and barley take-all root rot fungus</name>
    <name type="synonym">Gaeumannomyces graminis var. tritici</name>
    <dbReference type="NCBI Taxonomy" id="644352"/>
    <lineage>
        <taxon>Eukaryota</taxon>
        <taxon>Fungi</taxon>
        <taxon>Dikarya</taxon>
        <taxon>Ascomycota</taxon>
        <taxon>Pezizomycotina</taxon>
        <taxon>Sordariomycetes</taxon>
        <taxon>Sordariomycetidae</taxon>
        <taxon>Magnaporthales</taxon>
        <taxon>Magnaporthaceae</taxon>
        <taxon>Gaeumannomyces</taxon>
    </lineage>
</organism>
<keyword evidence="4 5" id="KW-0472">Membrane</keyword>
<evidence type="ECO:0000256" key="1">
    <source>
        <dbReference type="ARBA" id="ARBA00004141"/>
    </source>
</evidence>
<dbReference type="PANTHER" id="PTHR39608:SF2">
    <property type="entry name" value="MARVEL DOMAIN-CONTAINING PROTEIN"/>
    <property type="match status" value="1"/>
</dbReference>
<name>J3PI38_GAET3</name>
<dbReference type="Pfam" id="PF01284">
    <property type="entry name" value="MARVEL"/>
    <property type="match status" value="1"/>
</dbReference>
<accession>J3PI38</accession>